<evidence type="ECO:0000259" key="2">
    <source>
        <dbReference type="Pfam" id="PF00125"/>
    </source>
</evidence>
<dbReference type="GO" id="GO:0046982">
    <property type="term" value="F:protein heterodimerization activity"/>
    <property type="evidence" value="ECO:0007669"/>
    <property type="project" value="InterPro"/>
</dbReference>
<evidence type="ECO:0000256" key="1">
    <source>
        <dbReference type="SAM" id="MobiDB-lite"/>
    </source>
</evidence>
<sequence length="156" mass="17528">TSYMVSSRYNLRRQHEGIAECSSSGHNSTSTRPKSKSESASAVVKGAQTDNRTSPRALNSKALRNLVTISQPRSTFTIPKACFSRFVRHIGNKYVPSSRTFKWSGAAVEAVQKVSEHQMKRMFWKTKVIALVNGRRHVLPRDLYVVSLCSTTPHLY</sequence>
<organism evidence="3 4">
    <name type="scientific">Haemonchus contortus</name>
    <name type="common">Barber pole worm</name>
    <dbReference type="NCBI Taxonomy" id="6289"/>
    <lineage>
        <taxon>Eukaryota</taxon>
        <taxon>Metazoa</taxon>
        <taxon>Ecdysozoa</taxon>
        <taxon>Nematoda</taxon>
        <taxon>Chromadorea</taxon>
        <taxon>Rhabditida</taxon>
        <taxon>Rhabditina</taxon>
        <taxon>Rhabditomorpha</taxon>
        <taxon>Strongyloidea</taxon>
        <taxon>Trichostrongylidae</taxon>
        <taxon>Haemonchus</taxon>
    </lineage>
</organism>
<protein>
    <submittedName>
        <fullName evidence="4">Histone domain-containing protein</fullName>
    </submittedName>
</protein>
<dbReference type="InterPro" id="IPR007125">
    <property type="entry name" value="H2A/H2B/H3"/>
</dbReference>
<dbReference type="AlphaFoldDB" id="A0A7I4YLB9"/>
<dbReference type="Pfam" id="PF00125">
    <property type="entry name" value="Histone"/>
    <property type="match status" value="1"/>
</dbReference>
<evidence type="ECO:0000313" key="4">
    <source>
        <dbReference type="WBParaSite" id="HCON_00114010-00001"/>
    </source>
</evidence>
<reference evidence="4" key="1">
    <citation type="submission" date="2020-12" db="UniProtKB">
        <authorList>
            <consortium name="WormBaseParasite"/>
        </authorList>
    </citation>
    <scope>IDENTIFICATION</scope>
    <source>
        <strain evidence="4">MHco3</strain>
    </source>
</reference>
<name>A0A7I4YLB9_HAECO</name>
<dbReference type="InterPro" id="IPR009072">
    <property type="entry name" value="Histone-fold"/>
</dbReference>
<feature type="compositionally biased region" description="Polar residues" evidence="1">
    <location>
        <begin position="21"/>
        <end position="32"/>
    </location>
</feature>
<dbReference type="WBParaSite" id="HCON_00114010-00001">
    <property type="protein sequence ID" value="HCON_00114010-00001"/>
    <property type="gene ID" value="HCON_00114010"/>
</dbReference>
<proteinExistence type="predicted"/>
<dbReference type="OrthoDB" id="10426903at2759"/>
<accession>A0A7I4YLB9</accession>
<dbReference type="Gene3D" id="1.10.20.10">
    <property type="entry name" value="Histone, subunit A"/>
    <property type="match status" value="1"/>
</dbReference>
<feature type="compositionally biased region" description="Polar residues" evidence="1">
    <location>
        <begin position="48"/>
        <end position="57"/>
    </location>
</feature>
<feature type="domain" description="Core Histone H2A/H2B/H3" evidence="2">
    <location>
        <begin position="70"/>
        <end position="143"/>
    </location>
</feature>
<evidence type="ECO:0000313" key="3">
    <source>
        <dbReference type="Proteomes" id="UP000025227"/>
    </source>
</evidence>
<dbReference type="Proteomes" id="UP000025227">
    <property type="component" value="Unplaced"/>
</dbReference>
<feature type="region of interest" description="Disordered" evidence="1">
    <location>
        <begin position="15"/>
        <end position="58"/>
    </location>
</feature>
<dbReference type="SUPFAM" id="SSF47113">
    <property type="entry name" value="Histone-fold"/>
    <property type="match status" value="1"/>
</dbReference>
<keyword evidence="3" id="KW-1185">Reference proteome</keyword>
<dbReference type="GO" id="GO:0003677">
    <property type="term" value="F:DNA binding"/>
    <property type="evidence" value="ECO:0007669"/>
    <property type="project" value="InterPro"/>
</dbReference>